<evidence type="ECO:0000313" key="1">
    <source>
        <dbReference type="EMBL" id="UWX65367.1"/>
    </source>
</evidence>
<organism evidence="1 2">
    <name type="scientific">Deinococcus rubellus</name>
    <dbReference type="NCBI Taxonomy" id="1889240"/>
    <lineage>
        <taxon>Bacteria</taxon>
        <taxon>Thermotogati</taxon>
        <taxon>Deinococcota</taxon>
        <taxon>Deinococci</taxon>
        <taxon>Deinococcales</taxon>
        <taxon>Deinococcaceae</taxon>
        <taxon>Deinococcus</taxon>
    </lineage>
</organism>
<reference evidence="1" key="1">
    <citation type="submission" date="2022-09" db="EMBL/GenBank/DDBJ databases">
        <title>genome sequence of Deinococcus rubellus.</title>
        <authorList>
            <person name="Srinivasan S."/>
        </authorList>
    </citation>
    <scope>NUCLEOTIDE SEQUENCE</scope>
    <source>
        <strain evidence="1">Ant6</strain>
    </source>
</reference>
<gene>
    <name evidence="1" type="ORF">N0D28_06855</name>
</gene>
<dbReference type="EMBL" id="CP104213">
    <property type="protein sequence ID" value="UWX65367.1"/>
    <property type="molecule type" value="Genomic_DNA"/>
</dbReference>
<sequence length="180" mass="19950">MPSAPPPPSPVSELLLEYQHYVVAYRLRRTLGGALMPGSPQLTLGEYGLARNQRQALARQMISRACAPGTLRRLDAMTETLLFGFWHNPAQVADFIRAAIRQGGHPALEQPDLFAELLSSSERIRLGQAGVSRVVRHYYACLALAALYTNPHGMDEAWARIEAETVPLFVDELSAAQERR</sequence>
<name>A0ABY5YMP3_9DEIO</name>
<accession>A0ABY5YMP3</accession>
<dbReference type="Proteomes" id="UP001060261">
    <property type="component" value="Chromosome"/>
</dbReference>
<keyword evidence="2" id="KW-1185">Reference proteome</keyword>
<protein>
    <submittedName>
        <fullName evidence="1">Uncharacterized protein</fullName>
    </submittedName>
</protein>
<dbReference type="RefSeq" id="WP_260561622.1">
    <property type="nucleotide sequence ID" value="NZ_BAABEC010000183.1"/>
</dbReference>
<evidence type="ECO:0000313" key="2">
    <source>
        <dbReference type="Proteomes" id="UP001060261"/>
    </source>
</evidence>
<proteinExistence type="predicted"/>